<dbReference type="GO" id="GO:0009103">
    <property type="term" value="P:lipopolysaccharide biosynthetic process"/>
    <property type="evidence" value="ECO:0007669"/>
    <property type="project" value="UniProtKB-ARBA"/>
</dbReference>
<dbReference type="Proteomes" id="UP000006055">
    <property type="component" value="Chromosome"/>
</dbReference>
<evidence type="ECO:0000256" key="3">
    <source>
        <dbReference type="ARBA" id="ARBA00022676"/>
    </source>
</evidence>
<dbReference type="HOGENOM" id="CLU_463587_0_0_7"/>
<evidence type="ECO:0000256" key="6">
    <source>
        <dbReference type="ARBA" id="ARBA00022989"/>
    </source>
</evidence>
<evidence type="ECO:0000256" key="5">
    <source>
        <dbReference type="ARBA" id="ARBA00022692"/>
    </source>
</evidence>
<dbReference type="GO" id="GO:0005886">
    <property type="term" value="C:plasma membrane"/>
    <property type="evidence" value="ECO:0007669"/>
    <property type="project" value="UniProtKB-SubCell"/>
</dbReference>
<accession>I4C5U1</accession>
<gene>
    <name evidence="9" type="ordered locus">Desti_2241</name>
</gene>
<feature type="transmembrane region" description="Helical" evidence="8">
    <location>
        <begin position="397"/>
        <end position="413"/>
    </location>
</feature>
<feature type="transmembrane region" description="Helical" evidence="8">
    <location>
        <begin position="235"/>
        <end position="255"/>
    </location>
</feature>
<dbReference type="PANTHER" id="PTHR33908">
    <property type="entry name" value="MANNOSYLTRANSFERASE YKCB-RELATED"/>
    <property type="match status" value="1"/>
</dbReference>
<dbReference type="PANTHER" id="PTHR33908:SF11">
    <property type="entry name" value="MEMBRANE PROTEIN"/>
    <property type="match status" value="1"/>
</dbReference>
<keyword evidence="5 8" id="KW-0812">Transmembrane</keyword>
<evidence type="ECO:0000256" key="8">
    <source>
        <dbReference type="SAM" id="Phobius"/>
    </source>
</evidence>
<evidence type="ECO:0000256" key="1">
    <source>
        <dbReference type="ARBA" id="ARBA00004651"/>
    </source>
</evidence>
<sequence>MTREERLVNTAFHSCSSEKYWEDRIRQIFWIVGILAGATLTYTTRHFINGDAINYIEMGEAFRQANVRDFVNLTASPGYAVLLGLTQSLLNTNPWTEIPLLKGVNFVLLLIGMWACDFLLRSLRKSYAPLSDKGMLLPWFMIMALAYAMFLFCALVWITPKLVAPDMATFSTTLLSMAMILQIRENPQSYRPYLWLGVLLGIAYLFKTFFFSFSLIFLGAAVIACGSIQRAIPRITLALVSMILVSALWIIPLSMKLGTLSYGETGPLNYAIYVKAEGKGRYCPVILDDRPEVLLYKTDFVEKCTRPATFDPSYWKVGMKPVFDLKIHLTLVFEHALQICSDKPWLFLAVLIWIAWNITAGGFRFRESGTFVIPLYLVVPSLVGILMYSVIHVEMRYIAPFIFLVFLGVVLCLRYDTNHSSMKNGVIGAFGMLAVILVLLALSVIDQSIRGSISGGTKPTYKEAYSELFAVKDYLQDQGLQPGDQVAVIGYPPIYWARISGVKISAEIPNEKEMMSATVEDRKKALATLRPAGVNAVVVKGKEFAGLIAEGWKLIPGTRDFYAFTFR</sequence>
<dbReference type="GO" id="GO:0016763">
    <property type="term" value="F:pentosyltransferase activity"/>
    <property type="evidence" value="ECO:0007669"/>
    <property type="project" value="TreeGrafter"/>
</dbReference>
<reference evidence="10" key="1">
    <citation type="submission" date="2012-06" db="EMBL/GenBank/DDBJ databases">
        <title>Complete sequence of chromosome of Desulfomonile tiedjei DSM 6799.</title>
        <authorList>
            <person name="Lucas S."/>
            <person name="Copeland A."/>
            <person name="Lapidus A."/>
            <person name="Glavina del Rio T."/>
            <person name="Dalin E."/>
            <person name="Tice H."/>
            <person name="Bruce D."/>
            <person name="Goodwin L."/>
            <person name="Pitluck S."/>
            <person name="Peters L."/>
            <person name="Ovchinnikova G."/>
            <person name="Zeytun A."/>
            <person name="Lu M."/>
            <person name="Kyrpides N."/>
            <person name="Mavromatis K."/>
            <person name="Ivanova N."/>
            <person name="Brettin T."/>
            <person name="Detter J.C."/>
            <person name="Han C."/>
            <person name="Larimer F."/>
            <person name="Land M."/>
            <person name="Hauser L."/>
            <person name="Markowitz V."/>
            <person name="Cheng J.-F."/>
            <person name="Hugenholtz P."/>
            <person name="Woyke T."/>
            <person name="Wu D."/>
            <person name="Spring S."/>
            <person name="Schroeder M."/>
            <person name="Brambilla E."/>
            <person name="Klenk H.-P."/>
            <person name="Eisen J.A."/>
        </authorList>
    </citation>
    <scope>NUCLEOTIDE SEQUENCE [LARGE SCALE GENOMIC DNA]</scope>
    <source>
        <strain evidence="10">ATCC 49306 / DSM 6799 / DCB-1</strain>
    </source>
</reference>
<keyword evidence="4" id="KW-0808">Transferase</keyword>
<dbReference type="AlphaFoldDB" id="I4C5U1"/>
<feature type="transmembrane region" description="Helical" evidence="8">
    <location>
        <begin position="193"/>
        <end position="223"/>
    </location>
</feature>
<evidence type="ECO:0000256" key="4">
    <source>
        <dbReference type="ARBA" id="ARBA00022679"/>
    </source>
</evidence>
<keyword evidence="7 8" id="KW-0472">Membrane</keyword>
<keyword evidence="3" id="KW-0328">Glycosyltransferase</keyword>
<name>I4C5U1_DESTA</name>
<keyword evidence="10" id="KW-1185">Reference proteome</keyword>
<dbReference type="eggNOG" id="ENOG5033YQF">
    <property type="taxonomic scope" value="Bacteria"/>
</dbReference>
<feature type="transmembrane region" description="Helical" evidence="8">
    <location>
        <begin position="425"/>
        <end position="445"/>
    </location>
</feature>
<comment type="subcellular location">
    <subcellularLocation>
        <location evidence="1">Cell membrane</location>
        <topology evidence="1">Multi-pass membrane protein</topology>
    </subcellularLocation>
</comment>
<feature type="transmembrane region" description="Helical" evidence="8">
    <location>
        <begin position="103"/>
        <end position="123"/>
    </location>
</feature>
<organism evidence="9 10">
    <name type="scientific">Desulfomonile tiedjei (strain ATCC 49306 / DSM 6799 / DCB-1)</name>
    <dbReference type="NCBI Taxonomy" id="706587"/>
    <lineage>
        <taxon>Bacteria</taxon>
        <taxon>Pseudomonadati</taxon>
        <taxon>Thermodesulfobacteriota</taxon>
        <taxon>Desulfomonilia</taxon>
        <taxon>Desulfomonilales</taxon>
        <taxon>Desulfomonilaceae</taxon>
        <taxon>Desulfomonile</taxon>
    </lineage>
</organism>
<keyword evidence="2" id="KW-1003">Cell membrane</keyword>
<proteinExistence type="predicted"/>
<dbReference type="KEGG" id="dti:Desti_2241"/>
<dbReference type="STRING" id="706587.Desti_2241"/>
<evidence type="ECO:0000313" key="9">
    <source>
        <dbReference type="EMBL" id="AFM24932.1"/>
    </source>
</evidence>
<feature type="transmembrane region" description="Helical" evidence="8">
    <location>
        <begin position="28"/>
        <end position="48"/>
    </location>
</feature>
<dbReference type="InterPro" id="IPR050297">
    <property type="entry name" value="LipidA_mod_glycosyltrf_83"/>
</dbReference>
<feature type="transmembrane region" description="Helical" evidence="8">
    <location>
        <begin position="345"/>
        <end position="363"/>
    </location>
</feature>
<protein>
    <recommendedName>
        <fullName evidence="11">Glycosyltransferase RgtA/B/C/D-like domain-containing protein</fullName>
    </recommendedName>
</protein>
<keyword evidence="6 8" id="KW-1133">Transmembrane helix</keyword>
<feature type="transmembrane region" description="Helical" evidence="8">
    <location>
        <begin position="370"/>
        <end position="391"/>
    </location>
</feature>
<dbReference type="EMBL" id="CP003360">
    <property type="protein sequence ID" value="AFM24932.1"/>
    <property type="molecule type" value="Genomic_DNA"/>
</dbReference>
<evidence type="ECO:0000256" key="7">
    <source>
        <dbReference type="ARBA" id="ARBA00023136"/>
    </source>
</evidence>
<evidence type="ECO:0000313" key="10">
    <source>
        <dbReference type="Proteomes" id="UP000006055"/>
    </source>
</evidence>
<evidence type="ECO:0000256" key="2">
    <source>
        <dbReference type="ARBA" id="ARBA00022475"/>
    </source>
</evidence>
<evidence type="ECO:0008006" key="11">
    <source>
        <dbReference type="Google" id="ProtNLM"/>
    </source>
</evidence>
<feature type="transmembrane region" description="Helical" evidence="8">
    <location>
        <begin position="135"/>
        <end position="158"/>
    </location>
</feature>